<name>A0A6J5LCW9_9CAUD</name>
<dbReference type="EMBL" id="LR796246">
    <property type="protein sequence ID" value="CAB4131332.1"/>
    <property type="molecule type" value="Genomic_DNA"/>
</dbReference>
<organism evidence="1">
    <name type="scientific">uncultured Caudovirales phage</name>
    <dbReference type="NCBI Taxonomy" id="2100421"/>
    <lineage>
        <taxon>Viruses</taxon>
        <taxon>Duplodnaviria</taxon>
        <taxon>Heunggongvirae</taxon>
        <taxon>Uroviricota</taxon>
        <taxon>Caudoviricetes</taxon>
        <taxon>Peduoviridae</taxon>
        <taxon>Maltschvirus</taxon>
        <taxon>Maltschvirus maltsch</taxon>
    </lineage>
</organism>
<evidence type="ECO:0000313" key="1">
    <source>
        <dbReference type="EMBL" id="CAB4131332.1"/>
    </source>
</evidence>
<gene>
    <name evidence="1" type="ORF">UFOVP133_65</name>
</gene>
<sequence>MSLITPMEAYATTDGRLHTNQAEAQAHQYGIDIKKEVCDFFDYNQSHLSYFDTYGATKVRAVIEWETKKKLKELKEQE</sequence>
<proteinExistence type="predicted"/>
<accession>A0A6J5LCW9</accession>
<reference evidence="1" key="1">
    <citation type="submission" date="2020-04" db="EMBL/GenBank/DDBJ databases">
        <authorList>
            <person name="Chiriac C."/>
            <person name="Salcher M."/>
            <person name="Ghai R."/>
            <person name="Kavagutti S V."/>
        </authorList>
    </citation>
    <scope>NUCLEOTIDE SEQUENCE</scope>
</reference>
<protein>
    <submittedName>
        <fullName evidence="1">Uncharacterized protein</fullName>
    </submittedName>
</protein>